<feature type="domain" description="Outer membrane protein assembly factor BamE" evidence="3">
    <location>
        <begin position="46"/>
        <end position="120"/>
    </location>
</feature>
<sequence>MTAPVNPLSGPPARRRAGPAALVLLALLAAPLGGCSVFGAPEELRGNRADAELLRDITPGVSSKADVTALLGSPTATSTFDGREWYYISSTTHIRPARTPGIDNQRVVIVRFDERDIVRGVEQKGEDDMRNIAMSERTTPVPGNDRSLLQALFGNIGRFGPSATTPVGPGAGPGAP</sequence>
<gene>
    <name evidence="4" type="primary">bamE</name>
    <name evidence="4" type="ORF">NRP21_00055</name>
</gene>
<evidence type="ECO:0000256" key="2">
    <source>
        <dbReference type="ARBA" id="ARBA00023136"/>
    </source>
</evidence>
<proteinExistence type="predicted"/>
<dbReference type="Gene3D" id="3.30.1450.10">
    <property type="match status" value="1"/>
</dbReference>
<comment type="caution">
    <text evidence="4">The sequence shown here is derived from an EMBL/GenBank/DDBJ whole genome shotgun (WGS) entry which is preliminary data.</text>
</comment>
<evidence type="ECO:0000313" key="5">
    <source>
        <dbReference type="Proteomes" id="UP001524642"/>
    </source>
</evidence>
<dbReference type="InterPro" id="IPR007450">
    <property type="entry name" value="BamE_dom"/>
</dbReference>
<keyword evidence="5" id="KW-1185">Reference proteome</keyword>
<reference evidence="4 5" key="1">
    <citation type="submission" date="2022-06" db="EMBL/GenBank/DDBJ databases">
        <title>Roseomonas CN29.</title>
        <authorList>
            <person name="Cheng Y."/>
            <person name="He X."/>
        </authorList>
    </citation>
    <scope>NUCLEOTIDE SEQUENCE [LARGE SCALE GENOMIC DNA]</scope>
    <source>
        <strain evidence="4 5">CN29</strain>
    </source>
</reference>
<keyword evidence="1" id="KW-0732">Signal</keyword>
<evidence type="ECO:0000256" key="1">
    <source>
        <dbReference type="ARBA" id="ARBA00022729"/>
    </source>
</evidence>
<dbReference type="Proteomes" id="UP001524642">
    <property type="component" value="Unassembled WGS sequence"/>
</dbReference>
<evidence type="ECO:0000313" key="4">
    <source>
        <dbReference type="EMBL" id="MCR0980438.1"/>
    </source>
</evidence>
<dbReference type="RefSeq" id="WP_257714127.1">
    <property type="nucleotide sequence ID" value="NZ_JANJOU010000001.1"/>
</dbReference>
<organism evidence="4 5">
    <name type="scientific">Roseomonas populi</name>
    <dbReference type="NCBI Taxonomy" id="3121582"/>
    <lineage>
        <taxon>Bacteria</taxon>
        <taxon>Pseudomonadati</taxon>
        <taxon>Pseudomonadota</taxon>
        <taxon>Alphaproteobacteria</taxon>
        <taxon>Acetobacterales</taxon>
        <taxon>Roseomonadaceae</taxon>
        <taxon>Roseomonas</taxon>
    </lineage>
</organism>
<accession>A0ABT1WX64</accession>
<dbReference type="Pfam" id="PF04355">
    <property type="entry name" value="BamE"/>
    <property type="match status" value="1"/>
</dbReference>
<keyword evidence="2" id="KW-0472">Membrane</keyword>
<dbReference type="EMBL" id="JANJOU010000001">
    <property type="protein sequence ID" value="MCR0980438.1"/>
    <property type="molecule type" value="Genomic_DNA"/>
</dbReference>
<evidence type="ECO:0000259" key="3">
    <source>
        <dbReference type="Pfam" id="PF04355"/>
    </source>
</evidence>
<protein>
    <submittedName>
        <fullName evidence="4">Outer membrane protein assembly factor BamE</fullName>
    </submittedName>
</protein>
<dbReference type="InterPro" id="IPR037873">
    <property type="entry name" value="BamE-like"/>
</dbReference>
<name>A0ABT1WX64_9PROT</name>